<dbReference type="AlphaFoldDB" id="A0A3D9LBZ4"/>
<gene>
    <name evidence="6" type="ORF">C8E99_1594</name>
</gene>
<dbReference type="SUPFAM" id="SSF53756">
    <property type="entry name" value="UDP-Glycosyltransferase/glycogen phosphorylase"/>
    <property type="match status" value="1"/>
</dbReference>
<keyword evidence="7" id="KW-1185">Reference proteome</keyword>
<dbReference type="Gene3D" id="3.40.50.2000">
    <property type="entry name" value="Glycogen Phosphorylase B"/>
    <property type="match status" value="2"/>
</dbReference>
<evidence type="ECO:0000256" key="2">
    <source>
        <dbReference type="ARBA" id="ARBA00022676"/>
    </source>
</evidence>
<dbReference type="PANTHER" id="PTHR45947:SF3">
    <property type="entry name" value="SULFOQUINOVOSYL TRANSFERASE SQD2"/>
    <property type="match status" value="1"/>
</dbReference>
<name>A0A3D9LBZ4_9MICC</name>
<dbReference type="InterPro" id="IPR028098">
    <property type="entry name" value="Glyco_trans_4-like_N"/>
</dbReference>
<dbReference type="InterPro" id="IPR050194">
    <property type="entry name" value="Glycosyltransferase_grp1"/>
</dbReference>
<evidence type="ECO:0000313" key="6">
    <source>
        <dbReference type="EMBL" id="REE03775.1"/>
    </source>
</evidence>
<dbReference type="GO" id="GO:1901137">
    <property type="term" value="P:carbohydrate derivative biosynthetic process"/>
    <property type="evidence" value="ECO:0007669"/>
    <property type="project" value="UniProtKB-ARBA"/>
</dbReference>
<feature type="domain" description="Glycosyltransferase subfamily 4-like N-terminal" evidence="5">
    <location>
        <begin position="66"/>
        <end position="174"/>
    </location>
</feature>
<organism evidence="6 7">
    <name type="scientific">Citricoccus muralis</name>
    <dbReference type="NCBI Taxonomy" id="169134"/>
    <lineage>
        <taxon>Bacteria</taxon>
        <taxon>Bacillati</taxon>
        <taxon>Actinomycetota</taxon>
        <taxon>Actinomycetes</taxon>
        <taxon>Micrococcales</taxon>
        <taxon>Micrococcaceae</taxon>
        <taxon>Citricoccus</taxon>
    </lineage>
</organism>
<evidence type="ECO:0000259" key="4">
    <source>
        <dbReference type="Pfam" id="PF00534"/>
    </source>
</evidence>
<dbReference type="Proteomes" id="UP000256727">
    <property type="component" value="Unassembled WGS sequence"/>
</dbReference>
<dbReference type="EMBL" id="QREH01000001">
    <property type="protein sequence ID" value="REE03775.1"/>
    <property type="molecule type" value="Genomic_DNA"/>
</dbReference>
<sequence>MSHEKGVVWKETWLGHSETFIRDQLATMESWDFLKMGFHQTEDPLLTPDFAPYGRRRLDKLSRQLLGTSLHRSRYASKIKDFDASLVHAHFLSGGMTIAPLSSELRLPLVTTLHNPRVTPKEYGVPDHFRGVYRHRLSGLMRSSCHFVAVSRYVADAVIAAGLPRNRVDVIHIGTPIVPQVFSDSREGIIFVGRLIEMKGPMDLLRAVDSLPAKLRRVPVTIVGDGPLRSELEKFSIDAGLNVQFTGWLATNELPEILSSQRIFCAPSKADSLGVREGFGMVYLEAALQGLPCVAYKSGGVVDAVQDGQTGLLVAEGDILALSRELESLLRDEAGACQLGWAGRQRAEQQFDIKWQSHLLETLLSNTQ</sequence>
<keyword evidence="3 6" id="KW-0808">Transferase</keyword>
<protein>
    <recommendedName>
        <fullName evidence="1">D-inositol 3-phosphate glycosyltransferase</fullName>
    </recommendedName>
</protein>
<dbReference type="InterPro" id="IPR001296">
    <property type="entry name" value="Glyco_trans_1"/>
</dbReference>
<reference evidence="6 7" key="1">
    <citation type="submission" date="2018-07" db="EMBL/GenBank/DDBJ databases">
        <title>Sequencing the genomes of 1000 actinobacteria strains.</title>
        <authorList>
            <person name="Klenk H.-P."/>
        </authorList>
    </citation>
    <scope>NUCLEOTIDE SEQUENCE [LARGE SCALE GENOMIC DNA]</scope>
    <source>
        <strain evidence="6 7">DSM 14442</strain>
    </source>
</reference>
<evidence type="ECO:0000259" key="5">
    <source>
        <dbReference type="Pfam" id="PF13439"/>
    </source>
</evidence>
<keyword evidence="2" id="KW-0328">Glycosyltransferase</keyword>
<evidence type="ECO:0000256" key="1">
    <source>
        <dbReference type="ARBA" id="ARBA00021292"/>
    </source>
</evidence>
<dbReference type="RefSeq" id="WP_115931832.1">
    <property type="nucleotide sequence ID" value="NZ_QREH01000001.1"/>
</dbReference>
<dbReference type="Pfam" id="PF00534">
    <property type="entry name" value="Glycos_transf_1"/>
    <property type="match status" value="1"/>
</dbReference>
<evidence type="ECO:0000256" key="3">
    <source>
        <dbReference type="ARBA" id="ARBA00022679"/>
    </source>
</evidence>
<feature type="domain" description="Glycosyl transferase family 1" evidence="4">
    <location>
        <begin position="184"/>
        <end position="344"/>
    </location>
</feature>
<dbReference type="GO" id="GO:0016757">
    <property type="term" value="F:glycosyltransferase activity"/>
    <property type="evidence" value="ECO:0007669"/>
    <property type="project" value="UniProtKB-KW"/>
</dbReference>
<dbReference type="OrthoDB" id="477186at2"/>
<comment type="caution">
    <text evidence="6">The sequence shown here is derived from an EMBL/GenBank/DDBJ whole genome shotgun (WGS) entry which is preliminary data.</text>
</comment>
<dbReference type="PANTHER" id="PTHR45947">
    <property type="entry name" value="SULFOQUINOVOSYL TRANSFERASE SQD2"/>
    <property type="match status" value="1"/>
</dbReference>
<proteinExistence type="predicted"/>
<accession>A0A3D9LBZ4</accession>
<evidence type="ECO:0000313" key="7">
    <source>
        <dbReference type="Proteomes" id="UP000256727"/>
    </source>
</evidence>
<dbReference type="Pfam" id="PF13439">
    <property type="entry name" value="Glyco_transf_4"/>
    <property type="match status" value="1"/>
</dbReference>